<accession>A0ABS7FR51</accession>
<proteinExistence type="predicted"/>
<reference evidence="1 2" key="1">
    <citation type="submission" date="2021-07" db="EMBL/GenBank/DDBJ databases">
        <title>Actinomadura sp. PM05-2 isolated from lichen.</title>
        <authorList>
            <person name="Somphong A."/>
            <person name="Phongsopitanun W."/>
            <person name="Tanasupawat S."/>
            <person name="Peongsungnone V."/>
        </authorList>
    </citation>
    <scope>NUCLEOTIDE SEQUENCE [LARGE SCALE GENOMIC DNA]</scope>
    <source>
        <strain evidence="1 2">PM05-2</strain>
    </source>
</reference>
<organism evidence="1 2">
    <name type="scientific">Actinomadura parmotrematis</name>
    <dbReference type="NCBI Taxonomy" id="2864039"/>
    <lineage>
        <taxon>Bacteria</taxon>
        <taxon>Bacillati</taxon>
        <taxon>Actinomycetota</taxon>
        <taxon>Actinomycetes</taxon>
        <taxon>Streptosporangiales</taxon>
        <taxon>Thermomonosporaceae</taxon>
        <taxon>Actinomadura</taxon>
    </lineage>
</organism>
<dbReference type="Proteomes" id="UP000774570">
    <property type="component" value="Unassembled WGS sequence"/>
</dbReference>
<sequence>MNDLDHLAGLASALVRARRPFAATGTDGLPALRLWDPATPRVGIHVVAAPDRAGAWWFWASVGVPLARCHDLDTAVETITDALASPADLLLAARDHARARRPRIV</sequence>
<protein>
    <submittedName>
        <fullName evidence="1">Uncharacterized protein</fullName>
    </submittedName>
</protein>
<dbReference type="RefSeq" id="WP_220165747.1">
    <property type="nucleotide sequence ID" value="NZ_JAIBOA010000006.1"/>
</dbReference>
<evidence type="ECO:0000313" key="1">
    <source>
        <dbReference type="EMBL" id="MBW8482883.1"/>
    </source>
</evidence>
<keyword evidence="2" id="KW-1185">Reference proteome</keyword>
<name>A0ABS7FR51_9ACTN</name>
<dbReference type="EMBL" id="JAIBOA010000006">
    <property type="protein sequence ID" value="MBW8482883.1"/>
    <property type="molecule type" value="Genomic_DNA"/>
</dbReference>
<evidence type="ECO:0000313" key="2">
    <source>
        <dbReference type="Proteomes" id="UP000774570"/>
    </source>
</evidence>
<gene>
    <name evidence="1" type="ORF">K1Y72_10920</name>
</gene>
<comment type="caution">
    <text evidence="1">The sequence shown here is derived from an EMBL/GenBank/DDBJ whole genome shotgun (WGS) entry which is preliminary data.</text>
</comment>